<dbReference type="PANTHER" id="PTHR10285">
    <property type="entry name" value="URIDINE KINASE"/>
    <property type="match status" value="1"/>
</dbReference>
<dbReference type="EC" id="2.7.1.19" evidence="3"/>
<dbReference type="EMBL" id="CP063164">
    <property type="protein sequence ID" value="QOR61962.1"/>
    <property type="molecule type" value="Genomic_DNA"/>
</dbReference>
<keyword evidence="14" id="KW-1185">Reference proteome</keyword>
<evidence type="ECO:0000256" key="9">
    <source>
        <dbReference type="ARBA" id="ARBA00022840"/>
    </source>
</evidence>
<sequence>MIIAVAGGSGSGKTTVSRAMKHSYSQRFDINVEVVSMDDYYKNENEERFDNYDHPDAFDTDLLYGDIQEFLDTGSIVKRSYDYVTKKSSIIHDRSNVKLLIIEGLYAFYEKKIRDMCSLKVYLDTEEEIRLQRRILRDLRERSITVEENMKMIKRFVRQMHGRYVERQKRLADRVFVDSEEVLMLL</sequence>
<evidence type="ECO:0000256" key="6">
    <source>
        <dbReference type="ARBA" id="ARBA00022679"/>
    </source>
</evidence>
<dbReference type="InterPro" id="IPR006083">
    <property type="entry name" value="PRK/URK"/>
</dbReference>
<evidence type="ECO:0000259" key="12">
    <source>
        <dbReference type="Pfam" id="PF00485"/>
    </source>
</evidence>
<dbReference type="Proteomes" id="UP000595074">
    <property type="component" value="Chromosome"/>
</dbReference>
<dbReference type="SUPFAM" id="SSF52540">
    <property type="entry name" value="P-loop containing nucleoside triphosphate hydrolases"/>
    <property type="match status" value="1"/>
</dbReference>
<evidence type="ECO:0000256" key="7">
    <source>
        <dbReference type="ARBA" id="ARBA00022741"/>
    </source>
</evidence>
<name>A0A7M1S4F2_9BACT</name>
<evidence type="ECO:0000256" key="4">
    <source>
        <dbReference type="ARBA" id="ARBA00022531"/>
    </source>
</evidence>
<keyword evidence="7" id="KW-0547">Nucleotide-binding</keyword>
<evidence type="ECO:0000256" key="10">
    <source>
        <dbReference type="ARBA" id="ARBA00031382"/>
    </source>
</evidence>
<dbReference type="AlphaFoldDB" id="A0A7M1S4F2"/>
<evidence type="ECO:0000256" key="2">
    <source>
        <dbReference type="ARBA" id="ARBA00009719"/>
    </source>
</evidence>
<organism evidence="13 14">
    <name type="scientific">Sulfurovum indicum</name>
    <dbReference type="NCBI Taxonomy" id="2779528"/>
    <lineage>
        <taxon>Bacteria</taxon>
        <taxon>Pseudomonadati</taxon>
        <taxon>Campylobacterota</taxon>
        <taxon>Epsilonproteobacteria</taxon>
        <taxon>Campylobacterales</taxon>
        <taxon>Sulfurovaceae</taxon>
        <taxon>Sulfurovum</taxon>
    </lineage>
</organism>
<evidence type="ECO:0000256" key="8">
    <source>
        <dbReference type="ARBA" id="ARBA00022777"/>
    </source>
</evidence>
<dbReference type="Gene3D" id="3.40.50.300">
    <property type="entry name" value="P-loop containing nucleotide triphosphate hydrolases"/>
    <property type="match status" value="1"/>
</dbReference>
<keyword evidence="5" id="KW-0113">Calvin cycle</keyword>
<feature type="domain" description="Phosphoribulokinase/uridine kinase" evidence="12">
    <location>
        <begin position="2"/>
        <end position="177"/>
    </location>
</feature>
<dbReference type="PRINTS" id="PR00478">
    <property type="entry name" value="PHRIBLKINASE"/>
</dbReference>
<keyword evidence="4" id="KW-0602">Photosynthesis</keyword>
<keyword evidence="8" id="KW-0418">Kinase</keyword>
<accession>A0A7M1S4F2</accession>
<dbReference type="GO" id="GO:0019253">
    <property type="term" value="P:reductive pentose-phosphate cycle"/>
    <property type="evidence" value="ECO:0007669"/>
    <property type="project" value="UniProtKB-KW"/>
</dbReference>
<dbReference type="GO" id="GO:0008974">
    <property type="term" value="F:phosphoribulokinase activity"/>
    <property type="evidence" value="ECO:0007669"/>
    <property type="project" value="UniProtKB-EC"/>
</dbReference>
<keyword evidence="9" id="KW-0067">ATP-binding</keyword>
<evidence type="ECO:0000256" key="1">
    <source>
        <dbReference type="ARBA" id="ARBA00005215"/>
    </source>
</evidence>
<evidence type="ECO:0000313" key="14">
    <source>
        <dbReference type="Proteomes" id="UP000595074"/>
    </source>
</evidence>
<comment type="pathway">
    <text evidence="1">Carbohydrate biosynthesis; Calvin cycle.</text>
</comment>
<proteinExistence type="inferred from homology"/>
<protein>
    <recommendedName>
        <fullName evidence="3">phosphoribulokinase</fullName>
        <ecNumber evidence="3">2.7.1.19</ecNumber>
    </recommendedName>
    <alternativeName>
        <fullName evidence="10">Phosphopentokinase</fullName>
    </alternativeName>
</protein>
<evidence type="ECO:0000256" key="5">
    <source>
        <dbReference type="ARBA" id="ARBA00022567"/>
    </source>
</evidence>
<evidence type="ECO:0000313" key="13">
    <source>
        <dbReference type="EMBL" id="QOR61962.1"/>
    </source>
</evidence>
<keyword evidence="6" id="KW-0808">Transferase</keyword>
<dbReference type="InterPro" id="IPR027417">
    <property type="entry name" value="P-loop_NTPase"/>
</dbReference>
<dbReference type="InterPro" id="IPR006082">
    <property type="entry name" value="PRK"/>
</dbReference>
<dbReference type="RefSeq" id="WP_197548667.1">
    <property type="nucleotide sequence ID" value="NZ_CP063164.1"/>
</dbReference>
<reference evidence="13 14" key="1">
    <citation type="submission" date="2020-10" db="EMBL/GenBank/DDBJ databases">
        <title>The genome of sulfurovum sp.</title>
        <authorList>
            <person name="Xie S."/>
            <person name="Shao Z."/>
            <person name="Jiang L."/>
        </authorList>
    </citation>
    <scope>NUCLEOTIDE SEQUENCE [LARGE SCALE GENOMIC DNA]</scope>
    <source>
        <strain evidence="13 14">ST-419</strain>
    </source>
</reference>
<gene>
    <name evidence="13" type="ORF">IMZ28_00265</name>
</gene>
<evidence type="ECO:0000256" key="11">
    <source>
        <dbReference type="ARBA" id="ARBA00047663"/>
    </source>
</evidence>
<dbReference type="GO" id="GO:0005524">
    <property type="term" value="F:ATP binding"/>
    <property type="evidence" value="ECO:0007669"/>
    <property type="project" value="UniProtKB-KW"/>
</dbReference>
<comment type="similarity">
    <text evidence="2">Belongs to the phosphoribulokinase family.</text>
</comment>
<evidence type="ECO:0000256" key="3">
    <source>
        <dbReference type="ARBA" id="ARBA00012042"/>
    </source>
</evidence>
<dbReference type="Pfam" id="PF00485">
    <property type="entry name" value="PRK"/>
    <property type="match status" value="1"/>
</dbReference>
<dbReference type="KEGG" id="sinu:IMZ28_00265"/>
<comment type="catalytic activity">
    <reaction evidence="11">
        <text>D-ribulose 5-phosphate + ATP = D-ribulose 1,5-bisphosphate + ADP + H(+)</text>
        <dbReference type="Rhea" id="RHEA:19365"/>
        <dbReference type="ChEBI" id="CHEBI:15378"/>
        <dbReference type="ChEBI" id="CHEBI:30616"/>
        <dbReference type="ChEBI" id="CHEBI:57870"/>
        <dbReference type="ChEBI" id="CHEBI:58121"/>
        <dbReference type="ChEBI" id="CHEBI:456216"/>
        <dbReference type="EC" id="2.7.1.19"/>
    </reaction>
</comment>